<keyword evidence="1 4" id="KW-0645">Protease</keyword>
<dbReference type="Gene3D" id="2.40.10.120">
    <property type="match status" value="1"/>
</dbReference>
<evidence type="ECO:0000256" key="1">
    <source>
        <dbReference type="ARBA" id="ARBA00022670"/>
    </source>
</evidence>
<dbReference type="RefSeq" id="WP_246430915.1">
    <property type="nucleotide sequence ID" value="NZ_JACHIF010000001.1"/>
</dbReference>
<dbReference type="InterPro" id="IPR001940">
    <property type="entry name" value="Peptidase_S1C"/>
</dbReference>
<feature type="compositionally biased region" description="Low complexity" evidence="3">
    <location>
        <begin position="303"/>
        <end position="316"/>
    </location>
</feature>
<evidence type="ECO:0000313" key="4">
    <source>
        <dbReference type="EMBL" id="MBB5036271.1"/>
    </source>
</evidence>
<dbReference type="InterPro" id="IPR051201">
    <property type="entry name" value="Chloro_Bact_Ser_Proteases"/>
</dbReference>
<dbReference type="PANTHER" id="PTHR43343">
    <property type="entry name" value="PEPTIDASE S12"/>
    <property type="match status" value="1"/>
</dbReference>
<evidence type="ECO:0000256" key="3">
    <source>
        <dbReference type="SAM" id="MobiDB-lite"/>
    </source>
</evidence>
<accession>A0A7W7YHG8</accession>
<gene>
    <name evidence="4" type="ORF">HNQ64_000505</name>
</gene>
<keyword evidence="5" id="KW-1185">Reference proteome</keyword>
<dbReference type="EMBL" id="JACHIF010000001">
    <property type="protein sequence ID" value="MBB5036271.1"/>
    <property type="molecule type" value="Genomic_DNA"/>
</dbReference>
<organism evidence="4 5">
    <name type="scientific">Prosthecobacter dejongeii</name>
    <dbReference type="NCBI Taxonomy" id="48465"/>
    <lineage>
        <taxon>Bacteria</taxon>
        <taxon>Pseudomonadati</taxon>
        <taxon>Verrucomicrobiota</taxon>
        <taxon>Verrucomicrobiia</taxon>
        <taxon>Verrucomicrobiales</taxon>
        <taxon>Verrucomicrobiaceae</taxon>
        <taxon>Prosthecobacter</taxon>
    </lineage>
</organism>
<reference evidence="4 5" key="1">
    <citation type="submission" date="2020-08" db="EMBL/GenBank/DDBJ databases">
        <title>Genomic Encyclopedia of Type Strains, Phase IV (KMG-IV): sequencing the most valuable type-strain genomes for metagenomic binning, comparative biology and taxonomic classification.</title>
        <authorList>
            <person name="Goeker M."/>
        </authorList>
    </citation>
    <scope>NUCLEOTIDE SEQUENCE [LARGE SCALE GENOMIC DNA]</scope>
    <source>
        <strain evidence="4 5">DSM 12251</strain>
    </source>
</reference>
<dbReference type="GO" id="GO:0004252">
    <property type="term" value="F:serine-type endopeptidase activity"/>
    <property type="evidence" value="ECO:0007669"/>
    <property type="project" value="InterPro"/>
</dbReference>
<sequence length="316" mass="33670">MSVASSDIHAAEPVKVTLKNGAQVQGEVLRERDDVLMLDLGFTVLNVPRLEIASQEKAGTQKVSGPSEAESEDMYFVEPGREPLAVDKNVLRVGESVVQIQTSSGLGSGFIINKLGHVVTNQHVIAGEREISVVVYRKKNGGLEKEVFPKIKIIAMNGFLDLAILQIDDPAVSKLPFAPLGDSDMLIQGQPVFAIGSPLGLERSVSQGIVSVRARETRGAWSIQSTTQINPGNSGGPLFNARGEVVGVNNMKLAGVGVEGLGFSIPANLLKLFLKNRDAFAFDPRNPNSGFRYLSPPAPASAPAPETTPKTPETQP</sequence>
<evidence type="ECO:0000313" key="5">
    <source>
        <dbReference type="Proteomes" id="UP000534294"/>
    </source>
</evidence>
<evidence type="ECO:0000256" key="2">
    <source>
        <dbReference type="ARBA" id="ARBA00022801"/>
    </source>
</evidence>
<dbReference type="AlphaFoldDB" id="A0A7W7YHG8"/>
<name>A0A7W7YHG8_9BACT</name>
<proteinExistence type="predicted"/>
<dbReference type="Proteomes" id="UP000534294">
    <property type="component" value="Unassembled WGS sequence"/>
</dbReference>
<dbReference type="SUPFAM" id="SSF50494">
    <property type="entry name" value="Trypsin-like serine proteases"/>
    <property type="match status" value="1"/>
</dbReference>
<protein>
    <submittedName>
        <fullName evidence="4">Serine protease Do</fullName>
        <ecNumber evidence="4">3.4.21.107</ecNumber>
    </submittedName>
</protein>
<dbReference type="PANTHER" id="PTHR43343:SF3">
    <property type="entry name" value="PROTEASE DO-LIKE 8, CHLOROPLASTIC"/>
    <property type="match status" value="1"/>
</dbReference>
<keyword evidence="2 4" id="KW-0378">Hydrolase</keyword>
<dbReference type="InterPro" id="IPR009003">
    <property type="entry name" value="Peptidase_S1_PA"/>
</dbReference>
<dbReference type="PRINTS" id="PR00834">
    <property type="entry name" value="PROTEASES2C"/>
</dbReference>
<dbReference type="GO" id="GO:0006508">
    <property type="term" value="P:proteolysis"/>
    <property type="evidence" value="ECO:0007669"/>
    <property type="project" value="UniProtKB-KW"/>
</dbReference>
<dbReference type="Pfam" id="PF13365">
    <property type="entry name" value="Trypsin_2"/>
    <property type="match status" value="1"/>
</dbReference>
<feature type="region of interest" description="Disordered" evidence="3">
    <location>
        <begin position="290"/>
        <end position="316"/>
    </location>
</feature>
<comment type="caution">
    <text evidence="4">The sequence shown here is derived from an EMBL/GenBank/DDBJ whole genome shotgun (WGS) entry which is preliminary data.</text>
</comment>
<dbReference type="EC" id="3.4.21.107" evidence="4"/>